<feature type="domain" description="GH18" evidence="11">
    <location>
        <begin position="1"/>
        <end position="345"/>
    </location>
</feature>
<dbReference type="GO" id="GO:0006032">
    <property type="term" value="P:chitin catabolic process"/>
    <property type="evidence" value="ECO:0007669"/>
    <property type="project" value="UniProtKB-KW"/>
</dbReference>
<organism evidence="12 13">
    <name type="scientific">Penicillium brasilianum</name>
    <dbReference type="NCBI Taxonomy" id="104259"/>
    <lineage>
        <taxon>Eukaryota</taxon>
        <taxon>Fungi</taxon>
        <taxon>Dikarya</taxon>
        <taxon>Ascomycota</taxon>
        <taxon>Pezizomycotina</taxon>
        <taxon>Eurotiomycetes</taxon>
        <taxon>Eurotiomycetidae</taxon>
        <taxon>Eurotiales</taxon>
        <taxon>Aspergillaceae</taxon>
        <taxon>Penicillium</taxon>
    </lineage>
</organism>
<feature type="region of interest" description="Disordered" evidence="10">
    <location>
        <begin position="1137"/>
        <end position="1161"/>
    </location>
</feature>
<dbReference type="GO" id="GO:0008061">
    <property type="term" value="F:chitin binding"/>
    <property type="evidence" value="ECO:0007669"/>
    <property type="project" value="InterPro"/>
</dbReference>
<gene>
    <name evidence="12" type="ORF">PMG11_10427</name>
</gene>
<evidence type="ECO:0000313" key="12">
    <source>
        <dbReference type="EMBL" id="CEJ61911.1"/>
    </source>
</evidence>
<comment type="similarity">
    <text evidence="2">Belongs to the glycosyl hydrolase 18 family. Chitinase class V subfamily.</text>
</comment>
<dbReference type="PANTHER" id="PTHR11177:SF397">
    <property type="entry name" value="CHITINASE"/>
    <property type="match status" value="1"/>
</dbReference>
<keyword evidence="4 9" id="KW-0378">Hydrolase</keyword>
<feature type="compositionally biased region" description="Acidic residues" evidence="10">
    <location>
        <begin position="1143"/>
        <end position="1153"/>
    </location>
</feature>
<dbReference type="InterPro" id="IPR001579">
    <property type="entry name" value="Glyco_hydro_18_chit_AS"/>
</dbReference>
<evidence type="ECO:0000256" key="9">
    <source>
        <dbReference type="RuleBase" id="RU000489"/>
    </source>
</evidence>
<dbReference type="InterPro" id="IPR050314">
    <property type="entry name" value="Glycosyl_Hydrlase_18"/>
</dbReference>
<keyword evidence="5" id="KW-0146">Chitin degradation</keyword>
<evidence type="ECO:0000256" key="3">
    <source>
        <dbReference type="ARBA" id="ARBA00012729"/>
    </source>
</evidence>
<dbReference type="PROSITE" id="PS01095">
    <property type="entry name" value="GH18_1"/>
    <property type="match status" value="1"/>
</dbReference>
<dbReference type="Pfam" id="PF00704">
    <property type="entry name" value="Glyco_hydro_18"/>
    <property type="match status" value="1"/>
</dbReference>
<dbReference type="InterPro" id="IPR029070">
    <property type="entry name" value="Chitinase_insertion_sf"/>
</dbReference>
<dbReference type="SMART" id="SM00636">
    <property type="entry name" value="Glyco_18"/>
    <property type="match status" value="1"/>
</dbReference>
<evidence type="ECO:0000256" key="10">
    <source>
        <dbReference type="SAM" id="MobiDB-lite"/>
    </source>
</evidence>
<dbReference type="InterPro" id="IPR011583">
    <property type="entry name" value="Chitinase_II/V-like_cat"/>
</dbReference>
<comment type="catalytic activity">
    <reaction evidence="1">
        <text>Random endo-hydrolysis of N-acetyl-beta-D-glucosaminide (1-&gt;4)-beta-linkages in chitin and chitodextrins.</text>
        <dbReference type="EC" id="3.2.1.14"/>
    </reaction>
</comment>
<dbReference type="Proteomes" id="UP000042958">
    <property type="component" value="Unassembled WGS sequence"/>
</dbReference>
<dbReference type="GO" id="GO:0000272">
    <property type="term" value="P:polysaccharide catabolic process"/>
    <property type="evidence" value="ECO:0007669"/>
    <property type="project" value="UniProtKB-KW"/>
</dbReference>
<protein>
    <recommendedName>
        <fullName evidence="3">chitinase</fullName>
        <ecNumber evidence="3">3.2.1.14</ecNumber>
    </recommendedName>
</protein>
<proteinExistence type="inferred from homology"/>
<dbReference type="GO" id="GO:0008843">
    <property type="term" value="F:endochitinase activity"/>
    <property type="evidence" value="ECO:0007669"/>
    <property type="project" value="UniProtKB-EC"/>
</dbReference>
<evidence type="ECO:0000256" key="6">
    <source>
        <dbReference type="ARBA" id="ARBA00023277"/>
    </source>
</evidence>
<evidence type="ECO:0000256" key="4">
    <source>
        <dbReference type="ARBA" id="ARBA00022801"/>
    </source>
</evidence>
<keyword evidence="13" id="KW-1185">Reference proteome</keyword>
<dbReference type="InterPro" id="IPR017853">
    <property type="entry name" value="GH"/>
</dbReference>
<dbReference type="EC" id="3.2.1.14" evidence="3"/>
<dbReference type="STRING" id="104259.A0A0F7U0X0"/>
<evidence type="ECO:0000256" key="2">
    <source>
        <dbReference type="ARBA" id="ARBA00008682"/>
    </source>
</evidence>
<dbReference type="OrthoDB" id="73875at2759"/>
<dbReference type="Gene3D" id="3.10.50.10">
    <property type="match status" value="1"/>
</dbReference>
<dbReference type="SUPFAM" id="SSF51445">
    <property type="entry name" value="(Trans)glycosidases"/>
    <property type="match status" value="1"/>
</dbReference>
<sequence length="1522" mass="170390">MTPDAIPIEYLDQVNLAFVYIDPKDYSIIGMDDSSLATDVYAKVADLKTRKPDAEIWVSVGGWTFNDDGIYQSVFPNIAKDTAIARQFIGNLMEFLDKFGFDGVDIDWEYPGADDRGGSEEDIENYPKLLGQMRRYLKGGNNYSKSWGISITVPTSYWYLRWFDINQLQHTVDTFNLMAYDLHGRWDREDPIGPYVYAHTNLTEIDDALDLFWRNDVDPSKISLGLAFYGRTYTLKTPLCSEPGCEWTDPGPQGGCTATAGILSYKEIKEEIVNADLSPIYDEEAGVYYLLYGSGGSSWVSFDDTISFQAKIDLANKYGLGGLLIWAIDQDDDYYHALRGVVGKDVVPLPTASKSYGAFNIDDCYITKCGLGCGTGDLEMTRLNQDSSGHACGGPDHNARSFCCPPRTAPDASTCYWTGGPTNCHGQCKAGEVSMVLDDYGDSGKRCTNGGKKVWCCPATNGQAAIENCGLADVDSDCPNDKPQEMTSVGNFLRDPDGMGRQYKRKLCCPSKPDFHQDKCDWYGEDRYCNDNECPLGQVELFRWNGWHEGESYGYRGCNKGRQQAYCCPPPLSNGSAFLPVPLEDLFPTGDSFPDSYTTTFAEHIDNSYNELSADVQSTDPNKKAFTWVIMTGDQEDVQSFEKRDGSHLELFDCPNTEPEDFDTQTLKAICVGGTDEENNCEDILLGGVEGTVVRLPSNCGPDTYVRAVSFEASNNATLPHSIQKRHPDANKVYEFKYDYEFKNLRRDGGEIYFRADLSNHPGYWDEIVAASPDSPVKRSAENWRHLDRRFWSSSWEDWQKRFNSLLTKGNEGLKKHYEFNQCLFEAKGVCKNADIGAKAFVYGEFNTTMDLGMSLIGTLKNFGFSESYAYFNQEAFSMRMGAGFEARARMYFDSGWASMGSFEPFGMNSYVKGMFTINPYFKMDARVEADAYISAQATGEISISHERFRYYLPVNLGNNPTEITGDWELSSVTGPISGLGDIEAKAGGGLVLGFRPTIGVDINLQFQGEEYVNTSITLSTPGSIRYDAAISSKCSAGMQFDVTGKLDVDFAVTNALPGWSSKSYNWENPNPATLYSGCVPFDILLGRDLDGQENNLTSRSTIGSNIDLPDRSDVTCAFSTKGVYCADENSDLDCDLSNLPGDDGDGEDEEEETYTRKRSNLQKRSEKKLGYCMQNPKSQGEYDGFDTANIGMIKFSNFPSSGELVVKYPNVATYDASDPKDCNNLGLSKLSKTPTKPGVAASNNNRQYDSEHVLEAQTVQRFFKDCAQKWSQLSAKGAQTNPNIRDYLDPRVSKKVRTNIPWCEWIAQWWQKPAVFPGGLNANSYLGSVYPGYKGHYTDEMVLLASDLNSKVKQGWFAASRLYGESAIDGEMQASKWDNVSKYLKLQIVCWKYYYLDEIKTTLVKQANRVQARLKELDADGLMDSTVGNFGGTYDQKYKSQGFEDLWKTWVRSEHTRVQATVKKFLKDKTKKAYDLNRPASAKLQPGQAHQKDDKIVKMFEMYLDEVNSLKDWDIDWDKKT</sequence>
<keyword evidence="7 9" id="KW-0326">Glycosidase</keyword>
<keyword evidence="8" id="KW-0624">Polysaccharide degradation</keyword>
<name>A0A0F7U0X0_PENBI</name>
<evidence type="ECO:0000256" key="7">
    <source>
        <dbReference type="ARBA" id="ARBA00023295"/>
    </source>
</evidence>
<accession>A0A0F7U0X0</accession>
<dbReference type="SUPFAM" id="SSF54556">
    <property type="entry name" value="Chitinase insertion domain"/>
    <property type="match status" value="1"/>
</dbReference>
<evidence type="ECO:0000256" key="5">
    <source>
        <dbReference type="ARBA" id="ARBA00023024"/>
    </source>
</evidence>
<evidence type="ECO:0000256" key="8">
    <source>
        <dbReference type="ARBA" id="ARBA00023326"/>
    </source>
</evidence>
<keyword evidence="6" id="KW-0119">Carbohydrate metabolism</keyword>
<dbReference type="Gene3D" id="3.20.20.80">
    <property type="entry name" value="Glycosidases"/>
    <property type="match status" value="1"/>
</dbReference>
<evidence type="ECO:0000313" key="13">
    <source>
        <dbReference type="Proteomes" id="UP000042958"/>
    </source>
</evidence>
<reference evidence="13" key="1">
    <citation type="journal article" date="2015" name="Genome Announc.">
        <title>Draft genome sequence of the fungus Penicillium brasilianum MG11.</title>
        <authorList>
            <person name="Horn F."/>
            <person name="Linde J."/>
            <person name="Mattern D.J."/>
            <person name="Walther G."/>
            <person name="Guthke R."/>
            <person name="Brakhage A.A."/>
            <person name="Valiante V."/>
        </authorList>
    </citation>
    <scope>NUCLEOTIDE SEQUENCE [LARGE SCALE GENOMIC DNA]</scope>
    <source>
        <strain evidence="13">MG11</strain>
    </source>
</reference>
<evidence type="ECO:0000259" key="11">
    <source>
        <dbReference type="PROSITE" id="PS51910"/>
    </source>
</evidence>
<evidence type="ECO:0000256" key="1">
    <source>
        <dbReference type="ARBA" id="ARBA00000822"/>
    </source>
</evidence>
<dbReference type="EMBL" id="CDHK01000013">
    <property type="protein sequence ID" value="CEJ61911.1"/>
    <property type="molecule type" value="Genomic_DNA"/>
</dbReference>
<dbReference type="PANTHER" id="PTHR11177">
    <property type="entry name" value="CHITINASE"/>
    <property type="match status" value="1"/>
</dbReference>
<dbReference type="InterPro" id="IPR001223">
    <property type="entry name" value="Glyco_hydro18_cat"/>
</dbReference>
<dbReference type="PROSITE" id="PS51910">
    <property type="entry name" value="GH18_2"/>
    <property type="match status" value="1"/>
</dbReference>